<evidence type="ECO:0000256" key="2">
    <source>
        <dbReference type="SAM" id="SignalP"/>
    </source>
</evidence>
<accession>A0A8H8BSW0</accession>
<feature type="region of interest" description="Disordered" evidence="1">
    <location>
        <begin position="48"/>
        <end position="90"/>
    </location>
</feature>
<feature type="chain" id="PRO_5034586190" description="Hydrophobin" evidence="2">
    <location>
        <begin position="20"/>
        <end position="241"/>
    </location>
</feature>
<feature type="compositionally biased region" description="Pro residues" evidence="1">
    <location>
        <begin position="55"/>
        <end position="70"/>
    </location>
</feature>
<gene>
    <name evidence="3" type="ORF">IFR04_004034</name>
</gene>
<evidence type="ECO:0000256" key="1">
    <source>
        <dbReference type="SAM" id="MobiDB-lite"/>
    </source>
</evidence>
<reference evidence="3" key="1">
    <citation type="submission" date="2021-02" db="EMBL/GenBank/DDBJ databases">
        <title>Genome sequence Cadophora malorum strain M34.</title>
        <authorList>
            <person name="Stefanovic E."/>
            <person name="Vu D."/>
            <person name="Scully C."/>
            <person name="Dijksterhuis J."/>
            <person name="Roader J."/>
            <person name="Houbraken J."/>
        </authorList>
    </citation>
    <scope>NUCLEOTIDE SEQUENCE</scope>
    <source>
        <strain evidence="3">M34</strain>
    </source>
</reference>
<protein>
    <recommendedName>
        <fullName evidence="5">Hydrophobin</fullName>
    </recommendedName>
</protein>
<evidence type="ECO:0008006" key="5">
    <source>
        <dbReference type="Google" id="ProtNLM"/>
    </source>
</evidence>
<proteinExistence type="predicted"/>
<name>A0A8H8BSW0_9HELO</name>
<evidence type="ECO:0000313" key="3">
    <source>
        <dbReference type="EMBL" id="KAG4422812.1"/>
    </source>
</evidence>
<dbReference type="OrthoDB" id="10664425at2759"/>
<evidence type="ECO:0000313" key="4">
    <source>
        <dbReference type="Proteomes" id="UP000664132"/>
    </source>
</evidence>
<dbReference type="EMBL" id="JAFJYH010000043">
    <property type="protein sequence ID" value="KAG4422812.1"/>
    <property type="molecule type" value="Genomic_DNA"/>
</dbReference>
<dbReference type="AlphaFoldDB" id="A0A8H8BSW0"/>
<sequence>MLILPRASSFLLLISQAFSYPTSYPPEDATQSADVDSEPPTATYIQPIDTAIDSPSPPVYYPPANTPPPAQSYTNPVPNPNPPSYTTISPPSAYSLDPTTSTTTDCPDPVDLYSSTVQSSTVSQTQTLTLTTPLVILPASPSSSPTPSPTQQTHCNKCCPQPPIEDENGRKGDWLSGLGMLLARELEEEVQRVVGRVEGRCGLLGGRGGAGHGVGGGNLTMITGCSVFAGGVICGWSSEGK</sequence>
<keyword evidence="4" id="KW-1185">Reference proteome</keyword>
<feature type="signal peptide" evidence="2">
    <location>
        <begin position="1"/>
        <end position="19"/>
    </location>
</feature>
<dbReference type="Proteomes" id="UP000664132">
    <property type="component" value="Unassembled WGS sequence"/>
</dbReference>
<organism evidence="3 4">
    <name type="scientific">Cadophora malorum</name>
    <dbReference type="NCBI Taxonomy" id="108018"/>
    <lineage>
        <taxon>Eukaryota</taxon>
        <taxon>Fungi</taxon>
        <taxon>Dikarya</taxon>
        <taxon>Ascomycota</taxon>
        <taxon>Pezizomycotina</taxon>
        <taxon>Leotiomycetes</taxon>
        <taxon>Helotiales</taxon>
        <taxon>Ploettnerulaceae</taxon>
        <taxon>Cadophora</taxon>
    </lineage>
</organism>
<comment type="caution">
    <text evidence="3">The sequence shown here is derived from an EMBL/GenBank/DDBJ whole genome shotgun (WGS) entry which is preliminary data.</text>
</comment>
<dbReference type="PRINTS" id="PR01217">
    <property type="entry name" value="PRICHEXTENSN"/>
</dbReference>
<keyword evidence="2" id="KW-0732">Signal</keyword>